<keyword evidence="2" id="KW-1185">Reference proteome</keyword>
<organism evidence="1 2">
    <name type="scientific">Neophaeococcomyces mojaviensis</name>
    <dbReference type="NCBI Taxonomy" id="3383035"/>
    <lineage>
        <taxon>Eukaryota</taxon>
        <taxon>Fungi</taxon>
        <taxon>Dikarya</taxon>
        <taxon>Ascomycota</taxon>
        <taxon>Pezizomycotina</taxon>
        <taxon>Eurotiomycetes</taxon>
        <taxon>Chaetothyriomycetidae</taxon>
        <taxon>Chaetothyriales</taxon>
        <taxon>Chaetothyriales incertae sedis</taxon>
        <taxon>Neophaeococcomyces</taxon>
    </lineage>
</organism>
<proteinExistence type="predicted"/>
<name>A0ACC3AHD7_9EURO</name>
<reference evidence="1" key="1">
    <citation type="submission" date="2022-10" db="EMBL/GenBank/DDBJ databases">
        <title>Culturing micro-colonial fungi from biological soil crusts in the Mojave desert and describing Neophaeococcomyces mojavensis, and introducing the new genera and species Taxawa tesnikishii.</title>
        <authorList>
            <person name="Kurbessoian T."/>
            <person name="Stajich J.E."/>
        </authorList>
    </citation>
    <scope>NUCLEOTIDE SEQUENCE</scope>
    <source>
        <strain evidence="1">JES_112</strain>
    </source>
</reference>
<evidence type="ECO:0000313" key="1">
    <source>
        <dbReference type="EMBL" id="KAJ9662203.1"/>
    </source>
</evidence>
<gene>
    <name evidence="1" type="ORF">H2198_001554</name>
</gene>
<protein>
    <submittedName>
        <fullName evidence="1">Uncharacterized protein</fullName>
    </submittedName>
</protein>
<sequence length="98" mass="10592">MLMLASRASLVSPNSEIRTADVASDYDATLKAFKGYDTVIHLAAIPNPVGKDDWKVHNNNINSAFNGFHAAGKLGIRKVCYASSVNAIGLSYSHRTRV</sequence>
<accession>A0ACC3AHD7</accession>
<evidence type="ECO:0000313" key="2">
    <source>
        <dbReference type="Proteomes" id="UP001172386"/>
    </source>
</evidence>
<dbReference type="Proteomes" id="UP001172386">
    <property type="component" value="Unassembled WGS sequence"/>
</dbReference>
<comment type="caution">
    <text evidence="1">The sequence shown here is derived from an EMBL/GenBank/DDBJ whole genome shotgun (WGS) entry which is preliminary data.</text>
</comment>
<dbReference type="EMBL" id="JAPDRQ010000017">
    <property type="protein sequence ID" value="KAJ9662203.1"/>
    <property type="molecule type" value="Genomic_DNA"/>
</dbReference>